<proteinExistence type="predicted"/>
<feature type="transmembrane region" description="Helical" evidence="8">
    <location>
        <begin position="424"/>
        <end position="445"/>
    </location>
</feature>
<evidence type="ECO:0000256" key="8">
    <source>
        <dbReference type="SAM" id="Phobius"/>
    </source>
</evidence>
<dbReference type="SMART" id="SM00220">
    <property type="entry name" value="S_TKc"/>
    <property type="match status" value="1"/>
</dbReference>
<evidence type="ECO:0000259" key="9">
    <source>
        <dbReference type="PROSITE" id="PS50011"/>
    </source>
</evidence>
<keyword evidence="11" id="KW-1185">Reference proteome</keyword>
<reference evidence="10 11" key="1">
    <citation type="submission" date="2019-02" db="EMBL/GenBank/DDBJ databases">
        <title>Deep-cultivation of Planctomycetes and their phenomic and genomic characterization uncovers novel biology.</title>
        <authorList>
            <person name="Wiegand S."/>
            <person name="Jogler M."/>
            <person name="Boedeker C."/>
            <person name="Pinto D."/>
            <person name="Vollmers J."/>
            <person name="Rivas-Marin E."/>
            <person name="Kohn T."/>
            <person name="Peeters S.H."/>
            <person name="Heuer A."/>
            <person name="Rast P."/>
            <person name="Oberbeckmann S."/>
            <person name="Bunk B."/>
            <person name="Jeske O."/>
            <person name="Meyerdierks A."/>
            <person name="Storesund J.E."/>
            <person name="Kallscheuer N."/>
            <person name="Luecker S."/>
            <person name="Lage O.M."/>
            <person name="Pohl T."/>
            <person name="Merkel B.J."/>
            <person name="Hornburger P."/>
            <person name="Mueller R.-W."/>
            <person name="Bruemmer F."/>
            <person name="Labrenz M."/>
            <person name="Spormann A.M."/>
            <person name="Op den Camp H."/>
            <person name="Overmann J."/>
            <person name="Amann R."/>
            <person name="Jetten M.S.M."/>
            <person name="Mascher T."/>
            <person name="Medema M.H."/>
            <person name="Devos D.P."/>
            <person name="Kaster A.-K."/>
            <person name="Ovreas L."/>
            <person name="Rohde M."/>
            <person name="Galperin M.Y."/>
            <person name="Jogler C."/>
        </authorList>
    </citation>
    <scope>NUCLEOTIDE SEQUENCE [LARGE SCALE GENOMIC DNA]</scope>
    <source>
        <strain evidence="10 11">Q31a</strain>
    </source>
</reference>
<dbReference type="PANTHER" id="PTHR43289">
    <property type="entry name" value="MITOGEN-ACTIVATED PROTEIN KINASE KINASE KINASE 20-RELATED"/>
    <property type="match status" value="1"/>
</dbReference>
<feature type="domain" description="Protein kinase" evidence="9">
    <location>
        <begin position="100"/>
        <end position="362"/>
    </location>
</feature>
<evidence type="ECO:0000313" key="10">
    <source>
        <dbReference type="EMBL" id="QDV26107.1"/>
    </source>
</evidence>
<evidence type="ECO:0000256" key="4">
    <source>
        <dbReference type="ARBA" id="ARBA00022741"/>
    </source>
</evidence>
<dbReference type="PROSITE" id="PS50011">
    <property type="entry name" value="PROTEIN_KINASE_DOM"/>
    <property type="match status" value="1"/>
</dbReference>
<dbReference type="Gene3D" id="1.10.510.10">
    <property type="entry name" value="Transferase(Phosphotransferase) domain 1"/>
    <property type="match status" value="1"/>
</dbReference>
<evidence type="ECO:0000256" key="3">
    <source>
        <dbReference type="ARBA" id="ARBA00022679"/>
    </source>
</evidence>
<dbReference type="PANTHER" id="PTHR43289:SF6">
    <property type="entry name" value="SERINE_THREONINE-PROTEIN KINASE NEKL-3"/>
    <property type="match status" value="1"/>
</dbReference>
<dbReference type="InterPro" id="IPR000719">
    <property type="entry name" value="Prot_kinase_dom"/>
</dbReference>
<keyword evidence="6 7" id="KW-0067">ATP-binding</keyword>
<dbReference type="Pfam" id="PF00069">
    <property type="entry name" value="Pkinase"/>
    <property type="match status" value="1"/>
</dbReference>
<evidence type="ECO:0000313" key="11">
    <source>
        <dbReference type="Proteomes" id="UP000318017"/>
    </source>
</evidence>
<gene>
    <name evidence="10" type="primary">pknB_18</name>
    <name evidence="10" type="ORF">Q31a_44790</name>
</gene>
<keyword evidence="5 10" id="KW-0418">Kinase</keyword>
<dbReference type="SUPFAM" id="SSF56112">
    <property type="entry name" value="Protein kinase-like (PK-like)"/>
    <property type="match status" value="1"/>
</dbReference>
<dbReference type="EC" id="2.7.11.1" evidence="1"/>
<dbReference type="GO" id="GO:0004674">
    <property type="term" value="F:protein serine/threonine kinase activity"/>
    <property type="evidence" value="ECO:0007669"/>
    <property type="project" value="UniProtKB-KW"/>
</dbReference>
<dbReference type="KEGG" id="ahel:Q31a_44790"/>
<evidence type="ECO:0000256" key="6">
    <source>
        <dbReference type="ARBA" id="ARBA00022840"/>
    </source>
</evidence>
<dbReference type="Proteomes" id="UP000318017">
    <property type="component" value="Chromosome"/>
</dbReference>
<keyword evidence="2" id="KW-0723">Serine/threonine-protein kinase</keyword>
<organism evidence="10 11">
    <name type="scientific">Aureliella helgolandensis</name>
    <dbReference type="NCBI Taxonomy" id="2527968"/>
    <lineage>
        <taxon>Bacteria</taxon>
        <taxon>Pseudomonadati</taxon>
        <taxon>Planctomycetota</taxon>
        <taxon>Planctomycetia</taxon>
        <taxon>Pirellulales</taxon>
        <taxon>Pirellulaceae</taxon>
        <taxon>Aureliella</taxon>
    </lineage>
</organism>
<feature type="transmembrane region" description="Helical" evidence="8">
    <location>
        <begin position="396"/>
        <end position="418"/>
    </location>
</feature>
<dbReference type="EMBL" id="CP036298">
    <property type="protein sequence ID" value="QDV26107.1"/>
    <property type="molecule type" value="Genomic_DNA"/>
</dbReference>
<dbReference type="GO" id="GO:0005524">
    <property type="term" value="F:ATP binding"/>
    <property type="evidence" value="ECO:0007669"/>
    <property type="project" value="UniProtKB-UniRule"/>
</dbReference>
<name>A0A518GC18_9BACT</name>
<accession>A0A518GC18</accession>
<feature type="transmembrane region" description="Helical" evidence="8">
    <location>
        <begin position="532"/>
        <end position="550"/>
    </location>
</feature>
<dbReference type="InterPro" id="IPR011009">
    <property type="entry name" value="Kinase-like_dom_sf"/>
</dbReference>
<dbReference type="PROSITE" id="PS00107">
    <property type="entry name" value="PROTEIN_KINASE_ATP"/>
    <property type="match status" value="1"/>
</dbReference>
<keyword evidence="8" id="KW-0472">Membrane</keyword>
<evidence type="ECO:0000256" key="5">
    <source>
        <dbReference type="ARBA" id="ARBA00022777"/>
    </source>
</evidence>
<dbReference type="AlphaFoldDB" id="A0A518GC18"/>
<keyword evidence="8" id="KW-0812">Transmembrane</keyword>
<dbReference type="CDD" id="cd14014">
    <property type="entry name" value="STKc_PknB_like"/>
    <property type="match status" value="1"/>
</dbReference>
<feature type="transmembrane region" description="Helical" evidence="8">
    <location>
        <begin position="481"/>
        <end position="500"/>
    </location>
</feature>
<keyword evidence="3 10" id="KW-0808">Transferase</keyword>
<dbReference type="InterPro" id="IPR017441">
    <property type="entry name" value="Protein_kinase_ATP_BS"/>
</dbReference>
<evidence type="ECO:0000256" key="2">
    <source>
        <dbReference type="ARBA" id="ARBA00022527"/>
    </source>
</evidence>
<sequence>MDHEENSEIHLQNLSPQELALADLVSRLTDRVQAGETIDFEQICRESPEHADELKELWGAILVTHAVAVETRIWASPANVAEEVSRGFTVPKLPFIIGDYELLEVIGRGGMGVVYRAQQRSLNRTVAVKMIHDDRPSSLENRQRFFAEAEATARLEHPGIVPVFEVAEHEGHPFFSMQFVPGETLAERLKQGPLPQRLAAKVMVDVARAIHYAHDQGVLHRDIKPSNILIDEFDRVRVTDFGLAKLSDSADSLTRSGAVIGTPSYMSPEQASGRTPLLGPRSDVYSLGTVLYHSLTGRPPFIADSPMELALQVLELDPPPVRLLEPGLDRDLEMIVSKSLQKPPDLRYKSAGALADDLESFLRDEPVQARSGKLGQVAARWFRETHHAIVLENWGLLWMWHSLVLLIVCVATEILNWLGSENRLSYAALWVVGLGTWAAVFWALRRRMGPVTFVERQIAHIWGASLIAIAALTPLEWLLDLAPLTLSPILALVGGMVFFIKAGILAGWFYIQAACLLITSFLMALLPDYAHLIFGLISAACFFLPGLKYYRQRRANELSTHRSRNA</sequence>
<dbReference type="RefSeq" id="WP_231690857.1">
    <property type="nucleotide sequence ID" value="NZ_CP036298.1"/>
</dbReference>
<keyword evidence="8" id="KW-1133">Transmembrane helix</keyword>
<keyword evidence="4 7" id="KW-0547">Nucleotide-binding</keyword>
<protein>
    <recommendedName>
        <fullName evidence="1">non-specific serine/threonine protein kinase</fullName>
        <ecNumber evidence="1">2.7.11.1</ecNumber>
    </recommendedName>
</protein>
<evidence type="ECO:0000256" key="1">
    <source>
        <dbReference type="ARBA" id="ARBA00012513"/>
    </source>
</evidence>
<dbReference type="Gene3D" id="3.30.200.20">
    <property type="entry name" value="Phosphorylase Kinase, domain 1"/>
    <property type="match status" value="1"/>
</dbReference>
<evidence type="ECO:0000256" key="7">
    <source>
        <dbReference type="PROSITE-ProRule" id="PRU10141"/>
    </source>
</evidence>
<feature type="binding site" evidence="7">
    <location>
        <position position="129"/>
    </location>
    <ligand>
        <name>ATP</name>
        <dbReference type="ChEBI" id="CHEBI:30616"/>
    </ligand>
</feature>
<feature type="transmembrane region" description="Helical" evidence="8">
    <location>
        <begin position="457"/>
        <end position="475"/>
    </location>
</feature>
<dbReference type="PROSITE" id="PS00108">
    <property type="entry name" value="PROTEIN_KINASE_ST"/>
    <property type="match status" value="1"/>
</dbReference>
<dbReference type="InterPro" id="IPR008271">
    <property type="entry name" value="Ser/Thr_kinase_AS"/>
</dbReference>
<dbReference type="FunFam" id="1.10.510.10:FF:000021">
    <property type="entry name" value="Serine/threonine protein kinase"/>
    <property type="match status" value="1"/>
</dbReference>